<proteinExistence type="predicted"/>
<dbReference type="SUPFAM" id="SSF52402">
    <property type="entry name" value="Adenine nucleotide alpha hydrolases-like"/>
    <property type="match status" value="1"/>
</dbReference>
<evidence type="ECO:0000256" key="3">
    <source>
        <dbReference type="ARBA" id="ARBA00022888"/>
    </source>
</evidence>
<dbReference type="Pfam" id="PF00733">
    <property type="entry name" value="Asn_synthase"/>
    <property type="match status" value="1"/>
</dbReference>
<name>A0ABR9PEN4_9ACTN</name>
<dbReference type="Gene3D" id="3.40.50.620">
    <property type="entry name" value="HUPs"/>
    <property type="match status" value="1"/>
</dbReference>
<protein>
    <recommendedName>
        <fullName evidence="2">asparagine synthase (glutamine-hydrolyzing)</fullName>
        <ecNumber evidence="2">6.3.5.4</ecNumber>
    </recommendedName>
</protein>
<feature type="domain" description="Asparagine synthetase" evidence="5">
    <location>
        <begin position="243"/>
        <end position="618"/>
    </location>
</feature>
<organism evidence="6 7">
    <name type="scientific">Nocardiopsis coralli</name>
    <dbReference type="NCBI Taxonomy" id="2772213"/>
    <lineage>
        <taxon>Bacteria</taxon>
        <taxon>Bacillati</taxon>
        <taxon>Actinomycetota</taxon>
        <taxon>Actinomycetes</taxon>
        <taxon>Streptosporangiales</taxon>
        <taxon>Nocardiopsidaceae</taxon>
        <taxon>Nocardiopsis</taxon>
    </lineage>
</organism>
<keyword evidence="3" id="KW-0028">Amino-acid biosynthesis</keyword>
<dbReference type="EMBL" id="JADBGI010000040">
    <property type="protein sequence ID" value="MBE3002306.1"/>
    <property type="molecule type" value="Genomic_DNA"/>
</dbReference>
<dbReference type="PANTHER" id="PTHR43284">
    <property type="entry name" value="ASPARAGINE SYNTHETASE (GLUTAMINE-HYDROLYZING)"/>
    <property type="match status" value="1"/>
</dbReference>
<dbReference type="EC" id="6.3.5.4" evidence="2"/>
<comment type="pathway">
    <text evidence="1">Amino-acid biosynthesis; L-asparagine biosynthesis; L-asparagine from L-aspartate (L-Gln route): step 1/1.</text>
</comment>
<evidence type="ECO:0000313" key="6">
    <source>
        <dbReference type="EMBL" id="MBE3002306.1"/>
    </source>
</evidence>
<dbReference type="Proteomes" id="UP000806528">
    <property type="component" value="Unassembled WGS sequence"/>
</dbReference>
<evidence type="ECO:0000256" key="4">
    <source>
        <dbReference type="ARBA" id="ARBA00048741"/>
    </source>
</evidence>
<evidence type="ECO:0000256" key="1">
    <source>
        <dbReference type="ARBA" id="ARBA00005187"/>
    </source>
</evidence>
<evidence type="ECO:0000256" key="2">
    <source>
        <dbReference type="ARBA" id="ARBA00012737"/>
    </source>
</evidence>
<evidence type="ECO:0000313" key="7">
    <source>
        <dbReference type="Proteomes" id="UP000806528"/>
    </source>
</evidence>
<reference evidence="6 7" key="1">
    <citation type="submission" date="2020-09" db="EMBL/GenBank/DDBJ databases">
        <title>Diversity and distribution of actinomycetes associated with coral in the coast of Hainan.</title>
        <authorList>
            <person name="Li F."/>
        </authorList>
    </citation>
    <scope>NUCLEOTIDE SEQUENCE [LARGE SCALE GENOMIC DNA]</scope>
    <source>
        <strain evidence="6 7">HNM0947</strain>
    </source>
</reference>
<dbReference type="PANTHER" id="PTHR43284:SF1">
    <property type="entry name" value="ASPARAGINE SYNTHETASE"/>
    <property type="match status" value="1"/>
</dbReference>
<comment type="caution">
    <text evidence="6">The sequence shown here is derived from an EMBL/GenBank/DDBJ whole genome shotgun (WGS) entry which is preliminary data.</text>
</comment>
<gene>
    <name evidence="6" type="ORF">IDM40_26925</name>
</gene>
<evidence type="ECO:0000259" key="5">
    <source>
        <dbReference type="Pfam" id="PF00733"/>
    </source>
</evidence>
<sequence length="635" mass="68999">MAFVVHPDVPVSAHFEGAVREAGMALLVPHASGHPWIYTDDVGGTRITGGGEISVCGGVVRVHGSAVDAVFVGHSSEVEALTGELAFLRREVARARRVEDLDGLAGFLFGSCTMLASAGGVTRSQGTVSGTGAIFRGSTAGVPIASDDPGVLRALLGGSVDTAELVLRMSNMEGHHPFTSSSIWDSVRAVPPGHWLRCADGGEATVEPWWSPPDPVSSLDALAPVLNSATGRATYRAAPPGTVVSADLSGGLDSTTLCFFLAQHRDDLRTWFLSSGKAGNTDADWSARAASELGSDHRVLPYHGSPAERLDTERHLFEAFPEGPSGATRYLDTIRRLKALSPRGAPVAHISGHGGDELFGPVTAMPWSLARSRTRGRFRTLRAFRKVNRKSLRDTLALLGTRSDPRADLIENTASDFSAAFDPYTHGARWTPLIALPEALSRDARDLARDKVLRFADEEALALHRDRTLHQILEAVRFHGTLVRRMNQISRWERRGSGVDVNFSSPFLDREIVESGLALEIGGRFSGGVKPLLARARPEKMPEDYFQRRDKGEYSPEMFAEYKEQKDRIRATFAEGSLLEDMGLIDPSAFRRQIERYTPDGNSVEQVMQIHTIERWLRSAHDADALTTTGTGGPR</sequence>
<dbReference type="RefSeq" id="WP_193124890.1">
    <property type="nucleotide sequence ID" value="NZ_JADBGI010000040.1"/>
</dbReference>
<dbReference type="InterPro" id="IPR051786">
    <property type="entry name" value="ASN_synthetase/amidase"/>
</dbReference>
<keyword evidence="7" id="KW-1185">Reference proteome</keyword>
<keyword evidence="3" id="KW-0061">Asparagine biosynthesis</keyword>
<dbReference type="InterPro" id="IPR001962">
    <property type="entry name" value="Asn_synthase"/>
</dbReference>
<accession>A0ABR9PEN4</accession>
<comment type="catalytic activity">
    <reaction evidence="4">
        <text>L-aspartate + L-glutamine + ATP + H2O = L-asparagine + L-glutamate + AMP + diphosphate + H(+)</text>
        <dbReference type="Rhea" id="RHEA:12228"/>
        <dbReference type="ChEBI" id="CHEBI:15377"/>
        <dbReference type="ChEBI" id="CHEBI:15378"/>
        <dbReference type="ChEBI" id="CHEBI:29985"/>
        <dbReference type="ChEBI" id="CHEBI:29991"/>
        <dbReference type="ChEBI" id="CHEBI:30616"/>
        <dbReference type="ChEBI" id="CHEBI:33019"/>
        <dbReference type="ChEBI" id="CHEBI:58048"/>
        <dbReference type="ChEBI" id="CHEBI:58359"/>
        <dbReference type="ChEBI" id="CHEBI:456215"/>
        <dbReference type="EC" id="6.3.5.4"/>
    </reaction>
</comment>
<dbReference type="InterPro" id="IPR014729">
    <property type="entry name" value="Rossmann-like_a/b/a_fold"/>
</dbReference>